<dbReference type="OMA" id="YVLNDNM"/>
<dbReference type="STRING" id="296587.C1FD80"/>
<dbReference type="InterPro" id="IPR029055">
    <property type="entry name" value="Ntn_hydrolases_N"/>
</dbReference>
<comment type="function">
    <text evidence="1">The proteasome is a multicatalytic proteinase complex which is characterized by its ability to cleave peptides with Arg, Phe, Tyr, Leu, and Glu adjacent to the leaving group at neutral or slightly basic pH. The proteasome has an ATP-dependent proteolytic activity.</text>
</comment>
<evidence type="ECO:0000256" key="2">
    <source>
        <dbReference type="ARBA" id="ARBA00022942"/>
    </source>
</evidence>
<dbReference type="KEGG" id="mis:MICPUN_113362"/>
<organism evidence="7 8">
    <name type="scientific">Micromonas commoda (strain RCC299 / NOUM17 / CCMP2709)</name>
    <name type="common">Picoplanktonic green alga</name>
    <dbReference type="NCBI Taxonomy" id="296587"/>
    <lineage>
        <taxon>Eukaryota</taxon>
        <taxon>Viridiplantae</taxon>
        <taxon>Chlorophyta</taxon>
        <taxon>Mamiellophyceae</taxon>
        <taxon>Mamiellales</taxon>
        <taxon>Mamiellaceae</taxon>
        <taxon>Micromonas</taxon>
    </lineage>
</organism>
<dbReference type="Gene3D" id="3.60.20.10">
    <property type="entry name" value="Glutamine Phosphoribosylpyrophosphate, subunit 1, domain 1"/>
    <property type="match status" value="1"/>
</dbReference>
<evidence type="ECO:0000256" key="5">
    <source>
        <dbReference type="RuleBase" id="RU000551"/>
    </source>
</evidence>
<keyword evidence="3 5" id="KW-0539">Nucleus</keyword>
<dbReference type="OrthoDB" id="431557at2759"/>
<evidence type="ECO:0000313" key="8">
    <source>
        <dbReference type="Proteomes" id="UP000002009"/>
    </source>
</evidence>
<reference evidence="7 8" key="1">
    <citation type="journal article" date="2009" name="Science">
        <title>Green evolution and dynamic adaptations revealed by genomes of the marine picoeukaryotes Micromonas.</title>
        <authorList>
            <person name="Worden A.Z."/>
            <person name="Lee J.H."/>
            <person name="Mock T."/>
            <person name="Rouze P."/>
            <person name="Simmons M.P."/>
            <person name="Aerts A.L."/>
            <person name="Allen A.E."/>
            <person name="Cuvelier M.L."/>
            <person name="Derelle E."/>
            <person name="Everett M.V."/>
            <person name="Foulon E."/>
            <person name="Grimwood J."/>
            <person name="Gundlach H."/>
            <person name="Henrissat B."/>
            <person name="Napoli C."/>
            <person name="McDonald S.M."/>
            <person name="Parker M.S."/>
            <person name="Rombauts S."/>
            <person name="Salamov A."/>
            <person name="Von Dassow P."/>
            <person name="Badger J.H."/>
            <person name="Coutinho P.M."/>
            <person name="Demir E."/>
            <person name="Dubchak I."/>
            <person name="Gentemann C."/>
            <person name="Eikrem W."/>
            <person name="Gready J.E."/>
            <person name="John U."/>
            <person name="Lanier W."/>
            <person name="Lindquist E.A."/>
            <person name="Lucas S."/>
            <person name="Mayer K.F."/>
            <person name="Moreau H."/>
            <person name="Not F."/>
            <person name="Otillar R."/>
            <person name="Panaud O."/>
            <person name="Pangilinan J."/>
            <person name="Paulsen I."/>
            <person name="Piegu B."/>
            <person name="Poliakov A."/>
            <person name="Robbens S."/>
            <person name="Schmutz J."/>
            <person name="Toulza E."/>
            <person name="Wyss T."/>
            <person name="Zelensky A."/>
            <person name="Zhou K."/>
            <person name="Armbrust E.V."/>
            <person name="Bhattacharya D."/>
            <person name="Goodenough U.W."/>
            <person name="Van de Peer Y."/>
            <person name="Grigoriev I.V."/>
        </authorList>
    </citation>
    <scope>NUCLEOTIDE SEQUENCE [LARGE SCALE GENOMIC DNA]</scope>
    <source>
        <strain evidence="8">RCC299 / NOUM17</strain>
    </source>
</reference>
<dbReference type="InParanoid" id="C1FD80"/>
<keyword evidence="5" id="KW-0963">Cytoplasm</keyword>
<dbReference type="PROSITE" id="PS00388">
    <property type="entry name" value="PROTEASOME_ALPHA_1"/>
    <property type="match status" value="1"/>
</dbReference>
<dbReference type="InterPro" id="IPR000426">
    <property type="entry name" value="Proteasome_asu_N"/>
</dbReference>
<dbReference type="CDD" id="cd03752">
    <property type="entry name" value="proteasome_alpha_type_4"/>
    <property type="match status" value="1"/>
</dbReference>
<dbReference type="InterPro" id="IPR023332">
    <property type="entry name" value="Proteasome_alpha-type"/>
</dbReference>
<dbReference type="Pfam" id="PF00227">
    <property type="entry name" value="Proteasome"/>
    <property type="match status" value="1"/>
</dbReference>
<dbReference type="eggNOG" id="KOG0178">
    <property type="taxonomic scope" value="Eukaryota"/>
</dbReference>
<dbReference type="GO" id="GO:0005737">
    <property type="term" value="C:cytoplasm"/>
    <property type="evidence" value="ECO:0007669"/>
    <property type="project" value="UniProtKB-SubCell"/>
</dbReference>
<dbReference type="AlphaFoldDB" id="C1FD80"/>
<dbReference type="SUPFAM" id="SSF56235">
    <property type="entry name" value="N-terminal nucleophile aminohydrolases (Ntn hydrolases)"/>
    <property type="match status" value="1"/>
</dbReference>
<keyword evidence="2 4" id="KW-0647">Proteasome</keyword>
<dbReference type="RefSeq" id="XP_002507087.1">
    <property type="nucleotide sequence ID" value="XM_002507041.1"/>
</dbReference>
<dbReference type="GO" id="GO:0019773">
    <property type="term" value="C:proteasome core complex, alpha-subunit complex"/>
    <property type="evidence" value="ECO:0007669"/>
    <property type="project" value="UniProtKB-UniRule"/>
</dbReference>
<dbReference type="PROSITE" id="PS51475">
    <property type="entry name" value="PROTEASOME_ALPHA_2"/>
    <property type="match status" value="1"/>
</dbReference>
<dbReference type="InterPro" id="IPR050115">
    <property type="entry name" value="Proteasome_alpha"/>
</dbReference>
<sequence>MARRYDSHTTTFSPEGRLYQVEYAMEAISHAGAAVGIRTNFGVVLAAEKKILSKLLEIGTASEKMHKLDDHIAVAVAGVNSDANLLMNSARIFAQRHALSYSEQVPVEQLVHSLCDQKQGYTQFGGLRPFGVSFLFAGWDKDCGFQLYQSDPSGNYAGWTATAIGANSQAAHSILKADYTEHMSILDAKKLAVKVLKQTMDSTTLLPEKVEMCEISFSNNEDRTVNFHMLLPNELVNLCDEANKSSIK</sequence>
<dbReference type="PANTHER" id="PTHR11599">
    <property type="entry name" value="PROTEASOME SUBUNIT ALPHA/BETA"/>
    <property type="match status" value="1"/>
</dbReference>
<dbReference type="NCBIfam" id="NF003075">
    <property type="entry name" value="PRK03996.1"/>
    <property type="match status" value="1"/>
</dbReference>
<proteinExistence type="inferred from homology"/>
<accession>C1FD80</accession>
<keyword evidence="8" id="KW-1185">Reference proteome</keyword>
<dbReference type="Pfam" id="PF10584">
    <property type="entry name" value="Proteasome_A_N"/>
    <property type="match status" value="1"/>
</dbReference>
<comment type="subunit">
    <text evidence="5">The 20S proteasome core is composed of 28 subunits that are arranged in four stacked rings, resulting in a barrel-shaped structure. The two end rings are each formed by seven alpha subunits, and the two central rings are each formed by seven beta subunits.</text>
</comment>
<dbReference type="Proteomes" id="UP000002009">
    <property type="component" value="Chromosome 1"/>
</dbReference>
<dbReference type="InterPro" id="IPR001353">
    <property type="entry name" value="Proteasome_sua/b"/>
</dbReference>
<name>C1FD80_MICCC</name>
<feature type="domain" description="Proteasome alpha-type subunits" evidence="6">
    <location>
        <begin position="5"/>
        <end position="27"/>
    </location>
</feature>
<dbReference type="EMBL" id="CP001574">
    <property type="protein sequence ID" value="ACO68345.1"/>
    <property type="molecule type" value="Genomic_DNA"/>
</dbReference>
<evidence type="ECO:0000259" key="6">
    <source>
        <dbReference type="PROSITE" id="PS00388"/>
    </source>
</evidence>
<evidence type="ECO:0000256" key="4">
    <source>
        <dbReference type="PROSITE-ProRule" id="PRU00808"/>
    </source>
</evidence>
<protein>
    <recommendedName>
        <fullName evidence="5">Proteasome subunit alpha type</fullName>
    </recommendedName>
</protein>
<dbReference type="GO" id="GO:0005634">
    <property type="term" value="C:nucleus"/>
    <property type="evidence" value="ECO:0007669"/>
    <property type="project" value="UniProtKB-SubCell"/>
</dbReference>
<dbReference type="SMART" id="SM00948">
    <property type="entry name" value="Proteasome_A_N"/>
    <property type="match status" value="1"/>
</dbReference>
<dbReference type="FunFam" id="3.60.20.10:FF:000031">
    <property type="entry name" value="Proteasome subunit alpha type"/>
    <property type="match status" value="1"/>
</dbReference>
<dbReference type="GO" id="GO:0006511">
    <property type="term" value="P:ubiquitin-dependent protein catabolic process"/>
    <property type="evidence" value="ECO:0007669"/>
    <property type="project" value="InterPro"/>
</dbReference>
<dbReference type="GeneID" id="8250405"/>
<evidence type="ECO:0000256" key="1">
    <source>
        <dbReference type="ARBA" id="ARBA00002000"/>
    </source>
</evidence>
<dbReference type="FunCoup" id="C1FD80">
    <property type="interactions" value="1895"/>
</dbReference>
<evidence type="ECO:0000313" key="7">
    <source>
        <dbReference type="EMBL" id="ACO68345.1"/>
    </source>
</evidence>
<gene>
    <name evidence="7" type="primary">PAC1</name>
    <name evidence="7" type="ORF">MICPUN_113362</name>
</gene>
<comment type="subcellular location">
    <subcellularLocation>
        <location evidence="5">Cytoplasm</location>
    </subcellularLocation>
    <subcellularLocation>
        <location evidence="5">Nucleus</location>
    </subcellularLocation>
</comment>
<comment type="similarity">
    <text evidence="4 5">Belongs to the peptidase T1A family.</text>
</comment>
<evidence type="ECO:0000256" key="3">
    <source>
        <dbReference type="ARBA" id="ARBA00023242"/>
    </source>
</evidence>